<proteinExistence type="predicted"/>
<organism evidence="3 4">
    <name type="scientific">Paramecium primaurelia</name>
    <dbReference type="NCBI Taxonomy" id="5886"/>
    <lineage>
        <taxon>Eukaryota</taxon>
        <taxon>Sar</taxon>
        <taxon>Alveolata</taxon>
        <taxon>Ciliophora</taxon>
        <taxon>Intramacronucleata</taxon>
        <taxon>Oligohymenophorea</taxon>
        <taxon>Peniculida</taxon>
        <taxon>Parameciidae</taxon>
        <taxon>Paramecium</taxon>
    </lineage>
</organism>
<feature type="transmembrane region" description="Helical" evidence="1">
    <location>
        <begin position="52"/>
        <end position="71"/>
    </location>
</feature>
<evidence type="ECO:0000313" key="4">
    <source>
        <dbReference type="Proteomes" id="UP000688137"/>
    </source>
</evidence>
<keyword evidence="4" id="KW-1185">Reference proteome</keyword>
<evidence type="ECO:0000259" key="2">
    <source>
        <dbReference type="Pfam" id="PF02518"/>
    </source>
</evidence>
<name>A0A8S1N9G7_PARPR</name>
<feature type="transmembrane region" description="Helical" evidence="1">
    <location>
        <begin position="158"/>
        <end position="176"/>
    </location>
</feature>
<gene>
    <name evidence="3" type="ORF">PPRIM_AZ9-3.1.T0690213</name>
</gene>
<dbReference type="InterPro" id="IPR003594">
    <property type="entry name" value="HATPase_dom"/>
</dbReference>
<protein>
    <recommendedName>
        <fullName evidence="2">Histidine kinase/HSP90-like ATPase domain-containing protein</fullName>
    </recommendedName>
</protein>
<comment type="caution">
    <text evidence="3">The sequence shown here is derived from an EMBL/GenBank/DDBJ whole genome shotgun (WGS) entry which is preliminary data.</text>
</comment>
<dbReference type="Proteomes" id="UP000688137">
    <property type="component" value="Unassembled WGS sequence"/>
</dbReference>
<feature type="transmembrane region" description="Helical" evidence="1">
    <location>
        <begin position="125"/>
        <end position="146"/>
    </location>
</feature>
<reference evidence="3" key="1">
    <citation type="submission" date="2021-01" db="EMBL/GenBank/DDBJ databases">
        <authorList>
            <consortium name="Genoscope - CEA"/>
            <person name="William W."/>
        </authorList>
    </citation>
    <scope>NUCLEOTIDE SEQUENCE</scope>
</reference>
<dbReference type="Pfam" id="PF02518">
    <property type="entry name" value="HATPase_c"/>
    <property type="match status" value="1"/>
</dbReference>
<feature type="domain" description="Histidine kinase/HSP90-like ATPase" evidence="2">
    <location>
        <begin position="524"/>
        <end position="633"/>
    </location>
</feature>
<keyword evidence="1" id="KW-1133">Transmembrane helix</keyword>
<keyword evidence="1" id="KW-0472">Membrane</keyword>
<keyword evidence="1" id="KW-0812">Transmembrane</keyword>
<dbReference type="AlphaFoldDB" id="A0A8S1N9G7"/>
<feature type="transmembrane region" description="Helical" evidence="1">
    <location>
        <begin position="83"/>
        <end position="105"/>
    </location>
</feature>
<dbReference type="EMBL" id="CAJJDM010000072">
    <property type="protein sequence ID" value="CAD8083284.1"/>
    <property type="molecule type" value="Genomic_DNA"/>
</dbReference>
<evidence type="ECO:0000256" key="1">
    <source>
        <dbReference type="SAM" id="Phobius"/>
    </source>
</evidence>
<sequence length="847" mass="99004">MEETEALIKSSEPQHTRNVIQALINEYKIMYAGLQNQEYLDYCFVKGASGQTVPLALLLPVGLFLGIVNILSKATTNIIEGDYILTNLVQVILQICGLCIVLYLLLKACEVIPKKIQNPLLFGRVTTYVFMCLLIAMGILVVERVVEGQARTYHTSQFWVVFALIIWQKILVLFIYDYKVRFAAFFFLYTYYAFRVSGQEFRWAYNLLKASVYIILELVMVIDRELKNYADYQLENNIQTKQVLDEIVPPMRMFQQQFLLESYLKVFPVVIFDQTKELLNISSETLKLLGQNDLFQAEKQLRKLEIIEVFNRKEQVSVKELTVKLSRQAKFGSTCGVNEKGDLLHSLINGPALQQLRQQQQTDQPRLQTQGQLEQLLNELIKGDQDYLKGLLVLKLSKEKQYYFQFHLIRNKKIYLFLDDVSEIMKLQMKNKDENYETKDNKDINILLSQIRQIATLKGYPIPTKIQNIEMKSCYLEQNQLKINYDKINFDQMVINLQEYYKQRIPTIKYQFKNLVKLNTNFFTDEERVRQIIDIIMENSIEQTKDGFIGITFENDARPNCIQVSIQDTGIGINLELIKDEMGTKLSGLFIANYLTKILGVSFFNKKINGQIASKGLRIVTTQEYGTKISFTLRNMLYDQNNVFFLLDENLDEDEQNQDEIIERYLIEDQTLYLNRLKKPIKYIVMKNEEKKVVQILEDRIVKRPQLKGMMKLQESGRLKSLTNQIEQLQIPLEKCICETPLIINSDFYFSSTLKDFNFQIVNEYEALKIINIKLKENPCIQKGCIAYNKIFINCSNPKVNYDDLIKKLLLLNKQLNIVVLQYLPWGEQQPNITYYQMPAKLDTIFK</sequence>
<accession>A0A8S1N9G7</accession>
<dbReference type="OMA" id="PLEKCIC"/>
<evidence type="ECO:0000313" key="3">
    <source>
        <dbReference type="EMBL" id="CAD8083284.1"/>
    </source>
</evidence>